<evidence type="ECO:0000256" key="1">
    <source>
        <dbReference type="SAM" id="MobiDB-lite"/>
    </source>
</evidence>
<dbReference type="PANTHER" id="PTHR36826">
    <property type="entry name" value="PROTEIN ECM13"/>
    <property type="match status" value="1"/>
</dbReference>
<dbReference type="InterPro" id="IPR037738">
    <property type="entry name" value="Ecm13-like"/>
</dbReference>
<feature type="compositionally biased region" description="Acidic residues" evidence="1">
    <location>
        <begin position="157"/>
        <end position="167"/>
    </location>
</feature>
<gene>
    <name evidence="2" type="ORF">KL933_001822</name>
    <name evidence="3" type="ORF">KL946_001002</name>
</gene>
<comment type="caution">
    <text evidence="2">The sequence shown here is derived from an EMBL/GenBank/DDBJ whole genome shotgun (WGS) entry which is preliminary data.</text>
</comment>
<evidence type="ECO:0000313" key="3">
    <source>
        <dbReference type="EMBL" id="KAG7768184.1"/>
    </source>
</evidence>
<dbReference type="Proteomes" id="UP000697297">
    <property type="component" value="Unassembled WGS sequence"/>
</dbReference>
<keyword evidence="4" id="KW-1185">Reference proteome</keyword>
<sequence>MTRSYPLDYTSKADTYYLASKVKAKLTREAVKNDINLHRLVCQANLLDNLIDKLNAAEESKGRTVSFDNIASEKRVQLVEPVKPELTNPQQYDDDFYSDSDSDPDEDYENYEVSKHQSSSLYMNHEPNGSTVTITTECVDSDEEDDMPSLSSCSSESESDYDSDEEADQVHVQHVEHADRAKIEAARNLLNLRRNIVECI</sequence>
<evidence type="ECO:0000313" key="5">
    <source>
        <dbReference type="Proteomes" id="UP000738402"/>
    </source>
</evidence>
<dbReference type="PANTHER" id="PTHR36826:SF1">
    <property type="entry name" value="PROTEIN ECM13"/>
    <property type="match status" value="1"/>
</dbReference>
<dbReference type="AlphaFoldDB" id="A0AAN6D8K1"/>
<dbReference type="EMBL" id="JAHLUH010000004">
    <property type="protein sequence ID" value="KAG7728589.1"/>
    <property type="molecule type" value="Genomic_DNA"/>
</dbReference>
<dbReference type="Proteomes" id="UP000738402">
    <property type="component" value="Unassembled WGS sequence"/>
</dbReference>
<evidence type="ECO:0000313" key="2">
    <source>
        <dbReference type="EMBL" id="KAG7728589.1"/>
    </source>
</evidence>
<dbReference type="EMBL" id="JAHLUN010000002">
    <property type="protein sequence ID" value="KAG7768184.1"/>
    <property type="molecule type" value="Genomic_DNA"/>
</dbReference>
<feature type="compositionally biased region" description="Acidic residues" evidence="1">
    <location>
        <begin position="92"/>
        <end position="110"/>
    </location>
</feature>
<reference evidence="2 4" key="1">
    <citation type="journal article" date="2021" name="G3 (Bethesda)">
        <title>Genomic diversity, chromosomal rearrangements, and interspecies hybridization in the ogataea polymorpha species complex.</title>
        <authorList>
            <person name="Hanson S.J."/>
            <person name="Cinneide E.O."/>
            <person name="Salzberg L.I."/>
            <person name="Wolfe K.H."/>
            <person name="McGowan J."/>
            <person name="Fitzpatrick D.A."/>
            <person name="Matlin K."/>
        </authorList>
    </citation>
    <scope>NUCLEOTIDE SEQUENCE</scope>
    <source>
        <strain evidence="3">81-436-3</strain>
        <strain evidence="2">83-405-1</strain>
    </source>
</reference>
<name>A0AAN6D8K1_9ASCO</name>
<protein>
    <submittedName>
        <fullName evidence="2">Uncharacterized protein</fullName>
    </submittedName>
</protein>
<feature type="region of interest" description="Disordered" evidence="1">
    <location>
        <begin position="80"/>
        <end position="112"/>
    </location>
</feature>
<accession>A0AAN6D8K1</accession>
<feature type="region of interest" description="Disordered" evidence="1">
    <location>
        <begin position="141"/>
        <end position="170"/>
    </location>
</feature>
<proteinExistence type="predicted"/>
<organism evidence="2 5">
    <name type="scientific">Ogataea haglerorum</name>
    <dbReference type="NCBI Taxonomy" id="1937702"/>
    <lineage>
        <taxon>Eukaryota</taxon>
        <taxon>Fungi</taxon>
        <taxon>Dikarya</taxon>
        <taxon>Ascomycota</taxon>
        <taxon>Saccharomycotina</taxon>
        <taxon>Pichiomycetes</taxon>
        <taxon>Pichiales</taxon>
        <taxon>Pichiaceae</taxon>
        <taxon>Ogataea</taxon>
    </lineage>
</organism>
<evidence type="ECO:0000313" key="4">
    <source>
        <dbReference type="Proteomes" id="UP000697297"/>
    </source>
</evidence>